<proteinExistence type="predicted"/>
<evidence type="ECO:0008006" key="5">
    <source>
        <dbReference type="Google" id="ProtNLM"/>
    </source>
</evidence>
<protein>
    <recommendedName>
        <fullName evidence="5">GGDEF-domain containing protein</fullName>
    </recommendedName>
</protein>
<comment type="caution">
    <text evidence="3">The sequence shown here is derived from an EMBL/GenBank/DDBJ whole genome shotgun (WGS) entry which is preliminary data.</text>
</comment>
<dbReference type="CDD" id="cd01949">
    <property type="entry name" value="GGDEF"/>
    <property type="match status" value="1"/>
</dbReference>
<accession>A0A7K0DJG8</accession>
<gene>
    <name evidence="3" type="ORF">NRB56_13560</name>
</gene>
<evidence type="ECO:0000259" key="1">
    <source>
        <dbReference type="PROSITE" id="PS50883"/>
    </source>
</evidence>
<dbReference type="InterPro" id="IPR043128">
    <property type="entry name" value="Rev_trsase/Diguanyl_cyclase"/>
</dbReference>
<dbReference type="Gene3D" id="3.30.70.270">
    <property type="match status" value="1"/>
</dbReference>
<dbReference type="NCBIfam" id="TIGR00254">
    <property type="entry name" value="GGDEF"/>
    <property type="match status" value="1"/>
</dbReference>
<dbReference type="Gene3D" id="3.20.20.450">
    <property type="entry name" value="EAL domain"/>
    <property type="match status" value="1"/>
</dbReference>
<dbReference type="AlphaFoldDB" id="A0A7K0DJG8"/>
<dbReference type="EMBL" id="WEGI01000003">
    <property type="protein sequence ID" value="MQY25797.1"/>
    <property type="molecule type" value="Genomic_DNA"/>
</dbReference>
<dbReference type="InterPro" id="IPR000160">
    <property type="entry name" value="GGDEF_dom"/>
</dbReference>
<evidence type="ECO:0000313" key="3">
    <source>
        <dbReference type="EMBL" id="MQY25797.1"/>
    </source>
</evidence>
<organism evidence="3 4">
    <name type="scientific">Nocardia aurantia</name>
    <dbReference type="NCBI Taxonomy" id="2585199"/>
    <lineage>
        <taxon>Bacteria</taxon>
        <taxon>Bacillati</taxon>
        <taxon>Actinomycetota</taxon>
        <taxon>Actinomycetes</taxon>
        <taxon>Mycobacteriales</taxon>
        <taxon>Nocardiaceae</taxon>
        <taxon>Nocardia</taxon>
    </lineage>
</organism>
<dbReference type="InterPro" id="IPR035919">
    <property type="entry name" value="EAL_sf"/>
</dbReference>
<dbReference type="SMART" id="SM00052">
    <property type="entry name" value="EAL"/>
    <property type="match status" value="1"/>
</dbReference>
<dbReference type="RefSeq" id="WP_153339688.1">
    <property type="nucleotide sequence ID" value="NZ_WEGI01000003.1"/>
</dbReference>
<dbReference type="InterPro" id="IPR050706">
    <property type="entry name" value="Cyclic-di-GMP_PDE-like"/>
</dbReference>
<dbReference type="CDD" id="cd01948">
    <property type="entry name" value="EAL"/>
    <property type="match status" value="1"/>
</dbReference>
<dbReference type="InterPro" id="IPR029787">
    <property type="entry name" value="Nucleotide_cyclase"/>
</dbReference>
<dbReference type="SUPFAM" id="SSF55073">
    <property type="entry name" value="Nucleotide cyclase"/>
    <property type="match status" value="1"/>
</dbReference>
<dbReference type="GO" id="GO:0071111">
    <property type="term" value="F:cyclic-guanylate-specific phosphodiesterase activity"/>
    <property type="evidence" value="ECO:0007669"/>
    <property type="project" value="InterPro"/>
</dbReference>
<dbReference type="PROSITE" id="PS50883">
    <property type="entry name" value="EAL"/>
    <property type="match status" value="1"/>
</dbReference>
<sequence length="587" mass="62749">MAWDGGSVGTDAGDTAELARRWAAALAGGARDHVVALSAAEVTQLLTRLAAGLDAAARQGDSRAAAEIGAEFAEARFVGDEVLGLSVATLAAHFATRGLDAAAVLGAFGTGYVRAFRAWLLAEQESARAAEIAARRAAEQRLRDNEARLRFHAQHDPLTGLANRTRFFDELGAAFTDPDARVGLCYIDIDGLESVNETLGHAVGDELLAQVARRFAELAGPGRPAARIGGDEFVVLVPRAGAPSELAELADAVLRVLAVPFEVHGQRLTVTAGIGVYAERAGLTSPEELLQNADTALYWAKAEGRGRWAVYDADRQQRERTRLDLASALPGAVARGEFFLEYQPIVTLANRQAVPVAVEALVRWRHPELGVLGPGRFIDLAEDSGHIGALGSDVLTMACRQARRWHEQLGPAAPVVSVNVAAAEVEDRGWLPRVQQLIDDTGIAPAQLQLELTERTFMHTTGRPLQTLRILAESGVRIAIDDFGTGYSNLAYLGRLPLHVVKLAGPFVHRIRTAGSAGRNDLLILEAIIDLCHGLGLTVTAECVETRHQADRLLELGCDTAQGWFFQRPMAAGLATEQLTIAAAMAD</sequence>
<feature type="domain" description="GGDEF" evidence="2">
    <location>
        <begin position="180"/>
        <end position="313"/>
    </location>
</feature>
<dbReference type="PANTHER" id="PTHR33121:SF70">
    <property type="entry name" value="SIGNALING PROTEIN YKOW"/>
    <property type="match status" value="1"/>
</dbReference>
<dbReference type="SMART" id="SM00267">
    <property type="entry name" value="GGDEF"/>
    <property type="match status" value="1"/>
</dbReference>
<dbReference type="PANTHER" id="PTHR33121">
    <property type="entry name" value="CYCLIC DI-GMP PHOSPHODIESTERASE PDEF"/>
    <property type="match status" value="1"/>
</dbReference>
<feature type="domain" description="EAL" evidence="1">
    <location>
        <begin position="322"/>
        <end position="583"/>
    </location>
</feature>
<dbReference type="SUPFAM" id="SSF141868">
    <property type="entry name" value="EAL domain-like"/>
    <property type="match status" value="1"/>
</dbReference>
<name>A0A7K0DJG8_9NOCA</name>
<evidence type="ECO:0000259" key="2">
    <source>
        <dbReference type="PROSITE" id="PS50887"/>
    </source>
</evidence>
<dbReference type="InterPro" id="IPR001633">
    <property type="entry name" value="EAL_dom"/>
</dbReference>
<dbReference type="OrthoDB" id="23692at2"/>
<dbReference type="Pfam" id="PF00563">
    <property type="entry name" value="EAL"/>
    <property type="match status" value="1"/>
</dbReference>
<reference evidence="3 4" key="1">
    <citation type="submission" date="2019-10" db="EMBL/GenBank/DDBJ databases">
        <title>Nocardia macrotermitis sp. nov. and Nocardia aurantia sp. nov., isolated from the gut of fungus growing-termite Macrotermes natalensis.</title>
        <authorList>
            <person name="Benndorf R."/>
            <person name="Schwitalla J."/>
            <person name="Martin K."/>
            <person name="De Beer W."/>
            <person name="Kaster A.-K."/>
            <person name="Vollmers J."/>
            <person name="Poulsen M."/>
            <person name="Beemelmanns C."/>
        </authorList>
    </citation>
    <scope>NUCLEOTIDE SEQUENCE [LARGE SCALE GENOMIC DNA]</scope>
    <source>
        <strain evidence="3 4">RB56</strain>
    </source>
</reference>
<keyword evidence="4" id="KW-1185">Reference proteome</keyword>
<evidence type="ECO:0000313" key="4">
    <source>
        <dbReference type="Proteomes" id="UP000431401"/>
    </source>
</evidence>
<dbReference type="PROSITE" id="PS50887">
    <property type="entry name" value="GGDEF"/>
    <property type="match status" value="1"/>
</dbReference>
<dbReference type="Pfam" id="PF00990">
    <property type="entry name" value="GGDEF"/>
    <property type="match status" value="1"/>
</dbReference>
<dbReference type="Proteomes" id="UP000431401">
    <property type="component" value="Unassembled WGS sequence"/>
</dbReference>